<evidence type="ECO:0000313" key="12">
    <source>
        <dbReference type="Proteomes" id="UP001652741"/>
    </source>
</evidence>
<dbReference type="RefSeq" id="XP_045549662.1">
    <property type="nucleotide sequence ID" value="XM_045693706.1"/>
</dbReference>
<reference evidence="13" key="1">
    <citation type="submission" date="2025-08" db="UniProtKB">
        <authorList>
            <consortium name="RefSeq"/>
        </authorList>
    </citation>
    <scope>IDENTIFICATION</scope>
</reference>
<feature type="compositionally biased region" description="Low complexity" evidence="10">
    <location>
        <begin position="289"/>
        <end position="307"/>
    </location>
</feature>
<feature type="region of interest" description="Disordered" evidence="10">
    <location>
        <begin position="170"/>
        <end position="203"/>
    </location>
</feature>
<feature type="compositionally biased region" description="Basic and acidic residues" evidence="10">
    <location>
        <begin position="400"/>
        <end position="417"/>
    </location>
</feature>
<feature type="compositionally biased region" description="Low complexity" evidence="10">
    <location>
        <begin position="233"/>
        <end position="248"/>
    </location>
</feature>
<comment type="subcellular location">
    <subcellularLocation>
        <location evidence="1">Chromosome</location>
        <location evidence="1">Centromere</location>
    </subcellularLocation>
</comment>
<evidence type="ECO:0000256" key="7">
    <source>
        <dbReference type="ARBA" id="ARBA00023306"/>
    </source>
</evidence>
<dbReference type="InterPro" id="IPR038889">
    <property type="entry name" value="Shugoshin1/2"/>
</dbReference>
<evidence type="ECO:0000256" key="9">
    <source>
        <dbReference type="SAM" id="Coils"/>
    </source>
</evidence>
<keyword evidence="5" id="KW-0159">Chromosome partition</keyword>
<accession>A0ABM3CSY3</accession>
<evidence type="ECO:0000256" key="6">
    <source>
        <dbReference type="ARBA" id="ARBA00023054"/>
    </source>
</evidence>
<feature type="compositionally biased region" description="Basic and acidic residues" evidence="10">
    <location>
        <begin position="269"/>
        <end position="287"/>
    </location>
</feature>
<gene>
    <name evidence="13" type="primary">LOC106570507</name>
</gene>
<feature type="compositionally biased region" description="Polar residues" evidence="10">
    <location>
        <begin position="184"/>
        <end position="193"/>
    </location>
</feature>
<dbReference type="Pfam" id="PF07557">
    <property type="entry name" value="Shugoshin_C"/>
    <property type="match status" value="1"/>
</dbReference>
<keyword evidence="4" id="KW-0132">Cell division</keyword>
<evidence type="ECO:0000259" key="11">
    <source>
        <dbReference type="Pfam" id="PF07557"/>
    </source>
</evidence>
<evidence type="ECO:0000256" key="4">
    <source>
        <dbReference type="ARBA" id="ARBA00022618"/>
    </source>
</evidence>
<proteinExistence type="inferred from homology"/>
<dbReference type="Proteomes" id="UP001652741">
    <property type="component" value="Chromosome ssa14"/>
</dbReference>
<dbReference type="GeneID" id="106570507"/>
<dbReference type="InterPro" id="IPR011515">
    <property type="entry name" value="Shugoshin_C"/>
</dbReference>
<feature type="domain" description="Shugoshin C-terminal" evidence="11">
    <location>
        <begin position="660"/>
        <end position="682"/>
    </location>
</feature>
<feature type="compositionally biased region" description="Basic and acidic residues" evidence="10">
    <location>
        <begin position="252"/>
        <end position="263"/>
    </location>
</feature>
<dbReference type="PANTHER" id="PTHR21577:SF3">
    <property type="entry name" value="SHUGOSHIN 1-RELATED"/>
    <property type="match status" value="1"/>
</dbReference>
<evidence type="ECO:0000256" key="8">
    <source>
        <dbReference type="ARBA" id="ARBA00023328"/>
    </source>
</evidence>
<organism evidence="12 13">
    <name type="scientific">Salmo salar</name>
    <name type="common">Atlantic salmon</name>
    <dbReference type="NCBI Taxonomy" id="8030"/>
    <lineage>
        <taxon>Eukaryota</taxon>
        <taxon>Metazoa</taxon>
        <taxon>Chordata</taxon>
        <taxon>Craniata</taxon>
        <taxon>Vertebrata</taxon>
        <taxon>Euteleostomi</taxon>
        <taxon>Actinopterygii</taxon>
        <taxon>Neopterygii</taxon>
        <taxon>Teleostei</taxon>
        <taxon>Protacanthopterygii</taxon>
        <taxon>Salmoniformes</taxon>
        <taxon>Salmonidae</taxon>
        <taxon>Salmoninae</taxon>
        <taxon>Salmo</taxon>
    </lineage>
</organism>
<feature type="region of interest" description="Disordered" evidence="10">
    <location>
        <begin position="462"/>
        <end position="486"/>
    </location>
</feature>
<sequence length="727" mass="81134">MVRERGQKKYFQQSLDDIKEKMIEKRNKRLACASAANRGRSKRISKTSGEIPMVKPMILKNVQINNKALALALQAEKEKVRQANGIILQMKREQQALFLLLLKRRLKDQEAQASNVQTGPAQLLAEPPKPVDSSTSDPQFHEGAGQSESDGQVTLPRTVGVRCRWLEGSRRRSERVQEGCRSSFCKQNHSSPTEPLIPEETENPIQEVKTEKGNPIGSEEFQQHSTPGPPAKPANQQQQPRAKPKQAQPPRPKPELERGRKPDCPPLKKPWETSKPRARSKSQDRSATRTKAGAGTTALLNTSLNTSQGFNDTFDCEDWVHLTPFKGDGGKDNPPATPIQEEEAERGQTLKRTRSSPESSSSSESEHSPYIPQKRKRQYPPDQAKPALARRARGQPSKAATDKESAPPLKRESLHVSRMEVSATPVVLDKQLKEEPEKRQRQSLIQILLSVVAMEASSSKLEDSPYVPKSRGVWKTQGPTRRGRHLKADRVKENIPPSETTVLTWYRMFRRVDPCPTAGPAEVPDIEHQLPEIPGSVFVDSPGPMAEQGLEGHTEHHRVDGEEALLPVTPGLEEEMMRIANVLPGFRVSPCEPPGPGVSTSSTPQNHAALISKTCRRTGGLGVRARRGFSLIDVTNITPAAYRKFSLKSSRPSDRCSISARKRRSTITVDYKEPSLHAKLRRGEKFTDTMFLRSPIFKPRKSMKTQPSLENTSLLWDVANMCFMSTH</sequence>
<evidence type="ECO:0000256" key="3">
    <source>
        <dbReference type="ARBA" id="ARBA00022454"/>
    </source>
</evidence>
<keyword evidence="7" id="KW-0131">Cell cycle</keyword>
<protein>
    <submittedName>
        <fullName evidence="13">Shugoshin 1</fullName>
    </submittedName>
</protein>
<dbReference type="Gene3D" id="1.20.5.730">
    <property type="entry name" value="Single helix bin"/>
    <property type="match status" value="1"/>
</dbReference>
<name>A0ABM3CSY3_SALSA</name>
<keyword evidence="8" id="KW-0137">Centromere</keyword>
<feature type="region of interest" description="Disordered" evidence="10">
    <location>
        <begin position="215"/>
        <end position="417"/>
    </location>
</feature>
<feature type="coiled-coil region" evidence="9">
    <location>
        <begin position="59"/>
        <end position="93"/>
    </location>
</feature>
<evidence type="ECO:0000256" key="2">
    <source>
        <dbReference type="ARBA" id="ARBA00010845"/>
    </source>
</evidence>
<keyword evidence="6 9" id="KW-0175">Coiled coil</keyword>
<keyword evidence="12" id="KW-1185">Reference proteome</keyword>
<dbReference type="PANTHER" id="PTHR21577">
    <property type="entry name" value="SHUGOSHIN"/>
    <property type="match status" value="1"/>
</dbReference>
<evidence type="ECO:0000313" key="13">
    <source>
        <dbReference type="RefSeq" id="XP_045549662.1"/>
    </source>
</evidence>
<evidence type="ECO:0000256" key="10">
    <source>
        <dbReference type="SAM" id="MobiDB-lite"/>
    </source>
</evidence>
<evidence type="ECO:0000256" key="5">
    <source>
        <dbReference type="ARBA" id="ARBA00022829"/>
    </source>
</evidence>
<comment type="similarity">
    <text evidence="2">Belongs to the shugoshin family.</text>
</comment>
<feature type="region of interest" description="Disordered" evidence="10">
    <location>
        <begin position="112"/>
        <end position="155"/>
    </location>
</feature>
<keyword evidence="3" id="KW-0158">Chromosome</keyword>
<evidence type="ECO:0000256" key="1">
    <source>
        <dbReference type="ARBA" id="ARBA00004584"/>
    </source>
</evidence>